<comment type="caution">
    <text evidence="1">The sequence shown here is derived from an EMBL/GenBank/DDBJ whole genome shotgun (WGS) entry which is preliminary data.</text>
</comment>
<dbReference type="EMBL" id="JNAX01000002">
    <property type="protein sequence ID" value="KGG22420.1"/>
    <property type="molecule type" value="Genomic_DNA"/>
</dbReference>
<accession>A0A0A2CBX4</accession>
<dbReference type="Proteomes" id="UP000030392">
    <property type="component" value="Unassembled WGS sequence"/>
</dbReference>
<dbReference type="AlphaFoldDB" id="A0A0A2CBX4"/>
<protein>
    <submittedName>
        <fullName evidence="1">Uncharacterized protein</fullName>
    </submittedName>
</protein>
<sequence length="305" mass="36004">MKIKTFFHPIKLKAKRLIDRFFLKDLNHKLEAIESKIDNLNKNNKSFLDFKNITLDHNNFSIKFKNRDDFLSLLENTNSILEIGPFDKPSIEKFRRGNKIIHYADWLSQDELIERAREIEGRNIHGIPEIKYILSNGFDQIKSNYDAVVSHHCIEHVPCLITHLNQIHEVITNKGVYLMSVPNKNDCFDHFIPESSVLDIITAFYEKRSKPNLRSVLEHRCFTSHNWQTDENPFMTLDPNRKNLFKSACNEYFTTDYVDVHCWQFSPESFNLIINQLTKFNLINPIESLEIFPNTGEFYVSLKYK</sequence>
<gene>
    <name evidence="1" type="ORF">EV03_0090</name>
</gene>
<evidence type="ECO:0000313" key="2">
    <source>
        <dbReference type="Proteomes" id="UP000030392"/>
    </source>
</evidence>
<evidence type="ECO:0000313" key="1">
    <source>
        <dbReference type="EMBL" id="KGG22420.1"/>
    </source>
</evidence>
<proteinExistence type="predicted"/>
<reference evidence="2" key="1">
    <citation type="journal article" date="2014" name="Sci. Data">
        <title>Genomes of diverse isolates of the marine cyanobacterium Prochlorococcus.</title>
        <authorList>
            <person name="Biller S."/>
            <person name="Berube P."/>
            <person name="Thompson J."/>
            <person name="Kelly L."/>
            <person name="Roggensack S."/>
            <person name="Awad L."/>
            <person name="Roache-Johnson K."/>
            <person name="Ding H."/>
            <person name="Giovannoni S.J."/>
            <person name="Moore L.R."/>
            <person name="Chisholm S.W."/>
        </authorList>
    </citation>
    <scope>NUCLEOTIDE SEQUENCE [LARGE SCALE GENOMIC DNA]</scope>
    <source>
        <strain evidence="2">PAC1</strain>
    </source>
</reference>
<dbReference type="SUPFAM" id="SSF53335">
    <property type="entry name" value="S-adenosyl-L-methionine-dependent methyltransferases"/>
    <property type="match status" value="1"/>
</dbReference>
<dbReference type="InterPro" id="IPR029063">
    <property type="entry name" value="SAM-dependent_MTases_sf"/>
</dbReference>
<dbReference type="Gene3D" id="3.40.50.150">
    <property type="entry name" value="Vaccinia Virus protein VP39"/>
    <property type="match status" value="1"/>
</dbReference>
<dbReference type="RefSeq" id="WP_036904152.1">
    <property type="nucleotide sequence ID" value="NZ_CP138967.1"/>
</dbReference>
<organism evidence="1 2">
    <name type="scientific">Prochlorococcus marinus str. PAC1</name>
    <dbReference type="NCBI Taxonomy" id="59924"/>
    <lineage>
        <taxon>Bacteria</taxon>
        <taxon>Bacillati</taxon>
        <taxon>Cyanobacteriota</taxon>
        <taxon>Cyanophyceae</taxon>
        <taxon>Synechococcales</taxon>
        <taxon>Prochlorococcaceae</taxon>
        <taxon>Prochlorococcus</taxon>
    </lineage>
</organism>
<name>A0A0A2CBX4_PROMR</name>